<keyword evidence="1" id="KW-0472">Membrane</keyword>
<protein>
    <submittedName>
        <fullName evidence="2">Uncharacterized protein</fullName>
    </submittedName>
</protein>
<gene>
    <name evidence="2" type="ORF">CGS59_09810</name>
</gene>
<name>A0A2A7AX35_9FIRM</name>
<comment type="caution">
    <text evidence="2">The sequence shown here is derived from an EMBL/GenBank/DDBJ whole genome shotgun (WGS) entry which is preliminary data.</text>
</comment>
<keyword evidence="1" id="KW-1133">Transmembrane helix</keyword>
<sequence>MRATPLFVKRFYFKWIYIKGNLAVFLLTLRFLQLQYSMVFPECKGFFVKFHEPFHERAMMHFAQKHPAASVQNIENMDTRHFLRKNLLTQKRWRVIFVLQAV</sequence>
<dbReference type="AlphaFoldDB" id="A0A2A7AX35"/>
<dbReference type="EMBL" id="NMTZ01000023">
    <property type="protein sequence ID" value="PDX83591.1"/>
    <property type="molecule type" value="Genomic_DNA"/>
</dbReference>
<accession>A0A2A7AX35</accession>
<keyword evidence="1" id="KW-0812">Transmembrane</keyword>
<feature type="transmembrane region" description="Helical" evidence="1">
    <location>
        <begin position="12"/>
        <end position="32"/>
    </location>
</feature>
<proteinExistence type="predicted"/>
<dbReference type="Proteomes" id="UP000220480">
    <property type="component" value="Unassembled WGS sequence"/>
</dbReference>
<evidence type="ECO:0000313" key="3">
    <source>
        <dbReference type="Proteomes" id="UP000220480"/>
    </source>
</evidence>
<evidence type="ECO:0000313" key="2">
    <source>
        <dbReference type="EMBL" id="PDX83591.1"/>
    </source>
</evidence>
<organism evidence="2 3">
    <name type="scientific">Faecalibacterium prausnitzii</name>
    <dbReference type="NCBI Taxonomy" id="853"/>
    <lineage>
        <taxon>Bacteria</taxon>
        <taxon>Bacillati</taxon>
        <taxon>Bacillota</taxon>
        <taxon>Clostridia</taxon>
        <taxon>Eubacteriales</taxon>
        <taxon>Oscillospiraceae</taxon>
        <taxon>Faecalibacterium</taxon>
    </lineage>
</organism>
<evidence type="ECO:0000256" key="1">
    <source>
        <dbReference type="SAM" id="Phobius"/>
    </source>
</evidence>
<reference evidence="2 3" key="1">
    <citation type="journal article" date="2017" name="Front. Microbiol.">
        <title>New Insights into the Diversity of the Genus Faecalibacterium.</title>
        <authorList>
            <person name="Benevides L."/>
            <person name="Burman S."/>
            <person name="Martin R."/>
            <person name="Robert V."/>
            <person name="Thomas M."/>
            <person name="Miquel S."/>
            <person name="Chain F."/>
            <person name="Sokol H."/>
            <person name="Bermudez-Humaran L.G."/>
            <person name="Morrison M."/>
            <person name="Langella P."/>
            <person name="Azevedo V.A."/>
            <person name="Chatel J.M."/>
            <person name="Soares S."/>
        </authorList>
    </citation>
    <scope>NUCLEOTIDE SEQUENCE [LARGE SCALE GENOMIC DNA]</scope>
    <source>
        <strain evidence="2 3">CNCM I 4644</strain>
    </source>
</reference>